<evidence type="ECO:0000313" key="2">
    <source>
        <dbReference type="EMBL" id="ETX27550.1"/>
    </source>
</evidence>
<evidence type="ECO:0000313" key="3">
    <source>
        <dbReference type="Proteomes" id="UP000023430"/>
    </source>
</evidence>
<dbReference type="GO" id="GO:0016740">
    <property type="term" value="F:transferase activity"/>
    <property type="evidence" value="ECO:0007669"/>
    <property type="project" value="UniProtKB-KW"/>
</dbReference>
<dbReference type="AlphaFoldDB" id="X7F449"/>
<dbReference type="InterPro" id="IPR036890">
    <property type="entry name" value="HATPase_C_sf"/>
</dbReference>
<gene>
    <name evidence="2" type="ORF">RISW2_13560</name>
</gene>
<dbReference type="InterPro" id="IPR018762">
    <property type="entry name" value="ChpT_C"/>
</dbReference>
<evidence type="ECO:0000259" key="1">
    <source>
        <dbReference type="Pfam" id="PF10090"/>
    </source>
</evidence>
<proteinExistence type="predicted"/>
<dbReference type="Gene3D" id="3.30.565.10">
    <property type="entry name" value="Histidine kinase-like ATPase, C-terminal domain"/>
    <property type="match status" value="1"/>
</dbReference>
<keyword evidence="2" id="KW-0808">Transferase</keyword>
<dbReference type="RefSeq" id="WP_043773581.1">
    <property type="nucleotide sequence ID" value="NZ_JAME01000031.1"/>
</dbReference>
<dbReference type="Gene3D" id="1.10.287.130">
    <property type="match status" value="1"/>
</dbReference>
<dbReference type="EMBL" id="JAME01000031">
    <property type="protein sequence ID" value="ETX27550.1"/>
    <property type="molecule type" value="Genomic_DNA"/>
</dbReference>
<sequence length="203" mass="21100">MSDPSVALASLIGSRICHDLVSPVGAIANGIELLGLSGGMAAGQEETALISDSCRSAAARIRFFRVAFGTAAAGQTMSGAEARAILRDVTRGTRLVADWQAEDLIDRAEVQRAFLGFLCVEAALPRGGAIRVARDASDWTVSSAAPERRVDAALWALLSAPSPTAMAEVTPAQVQFPFLALLSARAGRTVRVADDPAALSVIL</sequence>
<name>X7F449_9RHOB</name>
<dbReference type="OrthoDB" id="9803702at2"/>
<protein>
    <submittedName>
        <fullName evidence="2">Histidine phosphotransferase</fullName>
    </submittedName>
</protein>
<dbReference type="STRING" id="1449351.RISW2_13560"/>
<dbReference type="eggNOG" id="COG5385">
    <property type="taxonomic scope" value="Bacteria"/>
</dbReference>
<dbReference type="Pfam" id="PF10090">
    <property type="entry name" value="HPTransfase"/>
    <property type="match status" value="1"/>
</dbReference>
<reference evidence="2 3" key="1">
    <citation type="submission" date="2014-01" db="EMBL/GenBank/DDBJ databases">
        <title>Roseivivax isoporae LMG 25204 Genome Sequencing.</title>
        <authorList>
            <person name="Lai Q."/>
            <person name="Li G."/>
            <person name="Shao Z."/>
        </authorList>
    </citation>
    <scope>NUCLEOTIDE SEQUENCE [LARGE SCALE GENOMIC DNA]</scope>
    <source>
        <strain evidence="2 3">LMG 25204</strain>
    </source>
</reference>
<comment type="caution">
    <text evidence="2">The sequence shown here is derived from an EMBL/GenBank/DDBJ whole genome shotgun (WGS) entry which is preliminary data.</text>
</comment>
<accession>X7F449</accession>
<keyword evidence="3" id="KW-1185">Reference proteome</keyword>
<organism evidence="2 3">
    <name type="scientific">Roseivivax isoporae LMG 25204</name>
    <dbReference type="NCBI Taxonomy" id="1449351"/>
    <lineage>
        <taxon>Bacteria</taxon>
        <taxon>Pseudomonadati</taxon>
        <taxon>Pseudomonadota</taxon>
        <taxon>Alphaproteobacteria</taxon>
        <taxon>Rhodobacterales</taxon>
        <taxon>Roseobacteraceae</taxon>
        <taxon>Roseivivax</taxon>
    </lineage>
</organism>
<feature type="domain" description="Histidine phosphotransferase ChpT C-terminal" evidence="1">
    <location>
        <begin position="80"/>
        <end position="195"/>
    </location>
</feature>
<dbReference type="Proteomes" id="UP000023430">
    <property type="component" value="Unassembled WGS sequence"/>
</dbReference>